<feature type="transmembrane region" description="Helical" evidence="1">
    <location>
        <begin position="89"/>
        <end position="114"/>
    </location>
</feature>
<dbReference type="EMBL" id="AFUN01000007">
    <property type="protein sequence ID" value="EGR98006.1"/>
    <property type="molecule type" value="Genomic_DNA"/>
</dbReference>
<feature type="transmembrane region" description="Helical" evidence="1">
    <location>
        <begin position="52"/>
        <end position="69"/>
    </location>
</feature>
<feature type="transmembrane region" description="Helical" evidence="1">
    <location>
        <begin position="126"/>
        <end position="152"/>
    </location>
</feature>
<accession>F9NTS9</accession>
<organism evidence="2 3">
    <name type="scientific">[Propionibacterium] namnetense SK182B-JCVI</name>
    <dbReference type="NCBI Taxonomy" id="1051006"/>
    <lineage>
        <taxon>Bacteria</taxon>
        <taxon>Bacillati</taxon>
        <taxon>Actinomycetota</taxon>
        <taxon>Actinomycetes</taxon>
        <taxon>Propionibacteriales</taxon>
        <taxon>Propionibacteriaceae</taxon>
        <taxon>Cutibacterium</taxon>
    </lineage>
</organism>
<proteinExistence type="predicted"/>
<gene>
    <name evidence="2" type="ORF">HMPREF1162_0455</name>
</gene>
<dbReference type="AlphaFoldDB" id="F9NTS9"/>
<protein>
    <submittedName>
        <fullName evidence="2">Conserved domain protein</fullName>
    </submittedName>
</protein>
<keyword evidence="1" id="KW-0472">Membrane</keyword>
<keyword evidence="1" id="KW-0812">Transmembrane</keyword>
<reference evidence="2 3" key="1">
    <citation type="submission" date="2011-07" db="EMBL/GenBank/DDBJ databases">
        <title>Genome Sequence of Propionibacterium acnes SK182B-JCVI.</title>
        <authorList>
            <person name="Durkin A.S."/>
            <person name="Madupu R."/>
            <person name="Hostetler J."/>
            <person name="Radune D."/>
            <person name="Torralba M."/>
            <person name="Methe B."/>
            <person name="Sutton G."/>
            <person name="Strausberg R.L."/>
            <person name="Nelson K.E."/>
        </authorList>
    </citation>
    <scope>NUCLEOTIDE SEQUENCE [LARGE SCALE GENOMIC DNA]</scope>
    <source>
        <strain evidence="2 3">SK182B-JCVI</strain>
    </source>
</reference>
<dbReference type="STRING" id="1574624.GCA_001642025_00369"/>
<name>F9NTS9_9ACTN</name>
<feature type="transmembrane region" description="Helical" evidence="1">
    <location>
        <begin position="240"/>
        <end position="260"/>
    </location>
</feature>
<sequence length="424" mass="45382">MSDGPHRTRPTSWALLLVAVVIAAAISLLAARPLLDWRPTDIRRIVVTYREGLTPFVLIIMVMTVIQTAPHAPNNVIIGRAPARPRKTIAWRQIAETSAAVSIGLAVGMAAPLIRASTYKIYGTDIVALMGVFCGLFMATCVSYAACLLFRFPYSALGGPLLSGTLLGIPLFLNDVVLNNTGYSILASSLTWGMTSPEGAWDFSASVAIYRVALFCLTGACMLNVTLAVTDSGLPLIRRLTTSAINVAVPVTLIIAMTVLSPNIVVSGQRTVTCTHQDRVRVCTFPGAKNLQTPAFEAARQVLAQVPKDHRRSLTMTQDNSPDAVADVWLPPVPSSDSQAFRTQVAADVARVMTGSPACPLSSDYLASALELDAVLLQRSGFSPENGTSSPLAGIPKRAFEAWWKAHDTKIKHCQLTTGDLGQK</sequence>
<evidence type="ECO:0000313" key="3">
    <source>
        <dbReference type="Proteomes" id="UP000007832"/>
    </source>
</evidence>
<dbReference type="Proteomes" id="UP000007832">
    <property type="component" value="Unassembled WGS sequence"/>
</dbReference>
<feature type="transmembrane region" description="Helical" evidence="1">
    <location>
        <begin position="12"/>
        <end position="31"/>
    </location>
</feature>
<evidence type="ECO:0000256" key="1">
    <source>
        <dbReference type="SAM" id="Phobius"/>
    </source>
</evidence>
<dbReference type="eggNOG" id="ENOG5033K3K">
    <property type="taxonomic scope" value="Bacteria"/>
</dbReference>
<comment type="caution">
    <text evidence="2">The sequence shown here is derived from an EMBL/GenBank/DDBJ whole genome shotgun (WGS) entry which is preliminary data.</text>
</comment>
<dbReference type="PATRIC" id="fig|1051006.4.peg.570"/>
<keyword evidence="1" id="KW-1133">Transmembrane helix</keyword>
<evidence type="ECO:0000313" key="2">
    <source>
        <dbReference type="EMBL" id="EGR98006.1"/>
    </source>
</evidence>
<feature type="transmembrane region" description="Helical" evidence="1">
    <location>
        <begin position="208"/>
        <end position="228"/>
    </location>
</feature>